<name>A0A160T786_9CHLR</name>
<dbReference type="Gene3D" id="1.10.10.10">
    <property type="entry name" value="Winged helix-like DNA-binding domain superfamily/Winged helix DNA-binding domain"/>
    <property type="match status" value="1"/>
</dbReference>
<dbReference type="PANTHER" id="PTHR23131">
    <property type="entry name" value="ENDORIBONUCLEASE LACTB2"/>
    <property type="match status" value="1"/>
</dbReference>
<evidence type="ECO:0000259" key="1">
    <source>
        <dbReference type="SMART" id="SM00849"/>
    </source>
</evidence>
<dbReference type="SMART" id="SM00849">
    <property type="entry name" value="Lactamase_B"/>
    <property type="match status" value="1"/>
</dbReference>
<dbReference type="Pfam" id="PF00753">
    <property type="entry name" value="Lactamase_B"/>
    <property type="match status" value="1"/>
</dbReference>
<feature type="domain" description="Metallo-beta-lactamase" evidence="1">
    <location>
        <begin position="28"/>
        <end position="243"/>
    </location>
</feature>
<dbReference type="PANTHER" id="PTHR23131:SF4">
    <property type="entry name" value="METALLO-BETA-LACTAMASE SUPERFAMILY POTEIN"/>
    <property type="match status" value="1"/>
</dbReference>
<dbReference type="Proteomes" id="UP000215027">
    <property type="component" value="Chromosome I"/>
</dbReference>
<dbReference type="SUPFAM" id="SSF56281">
    <property type="entry name" value="Metallo-hydrolase/oxidoreductase"/>
    <property type="match status" value="1"/>
</dbReference>
<dbReference type="InterPro" id="IPR050662">
    <property type="entry name" value="Sec-metab_biosynth-thioest"/>
</dbReference>
<sequence>MMKAPQRFQTGNGRIIYSFPVRSFPTLVNNIYVIDDGDRPILVDCGSGMEQPNADLLAGFAGLQETFGCAFTLADVGTILITHGHIDHFGGLNFVRRYTAAPVGIHILDRRVLSNHEERVVFAFRRLETFLEGAGVSAEQREVLMSVYLFAKTYYRSTPVDFLLEEGRPAVGDIGVYHVPGHCPGQVCLHVDDVLLTADHVLSRITPHQAPESITHHMGLSHYLNSLDKIANLSGFTLGLGGHEEPIADVAGRIGVIRQAHDERLARVMEICREPKSIAEISRDLFGRVDSYHILLALEEAGAHVEYLHQRGELMAANLEEIERTSHPVVLYVRG</sequence>
<organism evidence="2 3">
    <name type="scientific">Candidatus Promineifilum breve</name>
    <dbReference type="NCBI Taxonomy" id="1806508"/>
    <lineage>
        <taxon>Bacteria</taxon>
        <taxon>Bacillati</taxon>
        <taxon>Chloroflexota</taxon>
        <taxon>Ardenticatenia</taxon>
        <taxon>Candidatus Promineifilales</taxon>
        <taxon>Candidatus Promineifilaceae</taxon>
        <taxon>Candidatus Promineifilum</taxon>
    </lineage>
</organism>
<dbReference type="EMBL" id="LN890655">
    <property type="protein sequence ID" value="CUS04935.2"/>
    <property type="molecule type" value="Genomic_DNA"/>
</dbReference>
<evidence type="ECO:0000313" key="2">
    <source>
        <dbReference type="EMBL" id="CUS04935.2"/>
    </source>
</evidence>
<protein>
    <submittedName>
        <fullName evidence="2">Beta-lactamase domain protein</fullName>
    </submittedName>
</protein>
<dbReference type="KEGG" id="pbf:CFX0092_A3057"/>
<proteinExistence type="predicted"/>
<keyword evidence="3" id="KW-1185">Reference proteome</keyword>
<dbReference type="OrthoDB" id="9761531at2"/>
<dbReference type="RefSeq" id="WP_095044205.1">
    <property type="nucleotide sequence ID" value="NZ_LN890655.1"/>
</dbReference>
<dbReference type="AlphaFoldDB" id="A0A160T786"/>
<gene>
    <name evidence="2" type="ORF">CFX0092_A3057</name>
</gene>
<dbReference type="InterPro" id="IPR036866">
    <property type="entry name" value="RibonucZ/Hydroxyglut_hydro"/>
</dbReference>
<accession>A0A160T786</accession>
<dbReference type="Gene3D" id="3.60.15.10">
    <property type="entry name" value="Ribonuclease Z/Hydroxyacylglutathione hydrolase-like"/>
    <property type="match status" value="1"/>
</dbReference>
<dbReference type="InterPro" id="IPR001279">
    <property type="entry name" value="Metallo-B-lactamas"/>
</dbReference>
<evidence type="ECO:0000313" key="3">
    <source>
        <dbReference type="Proteomes" id="UP000215027"/>
    </source>
</evidence>
<dbReference type="InterPro" id="IPR036388">
    <property type="entry name" value="WH-like_DNA-bd_sf"/>
</dbReference>
<reference evidence="2" key="1">
    <citation type="submission" date="2016-01" db="EMBL/GenBank/DDBJ databases">
        <authorList>
            <person name="Mcilroy J.S."/>
            <person name="Karst M S."/>
            <person name="Albertsen M."/>
        </authorList>
    </citation>
    <scope>NUCLEOTIDE SEQUENCE</scope>
    <source>
        <strain evidence="2">Cfx-K</strain>
    </source>
</reference>